<gene>
    <name evidence="3" type="ORF">N5A56_016295</name>
</gene>
<evidence type="ECO:0000256" key="1">
    <source>
        <dbReference type="SAM" id="SignalP"/>
    </source>
</evidence>
<protein>
    <submittedName>
        <fullName evidence="3">DUF1566 domain-containing protein</fullName>
    </submittedName>
</protein>
<keyword evidence="4" id="KW-1185">Reference proteome</keyword>
<feature type="signal peptide" evidence="1">
    <location>
        <begin position="1"/>
        <end position="18"/>
    </location>
</feature>
<evidence type="ECO:0000313" key="4">
    <source>
        <dbReference type="Proteomes" id="UP001151478"/>
    </source>
</evidence>
<comment type="caution">
    <text evidence="3">The sequence shown here is derived from an EMBL/GenBank/DDBJ whole genome shotgun (WGS) entry which is preliminary data.</text>
</comment>
<organism evidence="3 4">
    <name type="scientific">Polaribacter ponticola</name>
    <dbReference type="NCBI Taxonomy" id="2978475"/>
    <lineage>
        <taxon>Bacteria</taxon>
        <taxon>Pseudomonadati</taxon>
        <taxon>Bacteroidota</taxon>
        <taxon>Flavobacteriia</taxon>
        <taxon>Flavobacteriales</taxon>
        <taxon>Flavobacteriaceae</taxon>
    </lineage>
</organism>
<proteinExistence type="predicted"/>
<dbReference type="InterPro" id="IPR011460">
    <property type="entry name" value="Lcl_C"/>
</dbReference>
<dbReference type="Pfam" id="PF07603">
    <property type="entry name" value="Lcl_C"/>
    <property type="match status" value="1"/>
</dbReference>
<dbReference type="Proteomes" id="UP001151478">
    <property type="component" value="Unassembled WGS sequence"/>
</dbReference>
<dbReference type="RefSeq" id="WP_265726395.1">
    <property type="nucleotide sequence ID" value="NZ_JAOSLC020000003.1"/>
</dbReference>
<evidence type="ECO:0000313" key="3">
    <source>
        <dbReference type="EMBL" id="MDD7915887.1"/>
    </source>
</evidence>
<reference evidence="3" key="1">
    <citation type="submission" date="2023-02" db="EMBL/GenBank/DDBJ databases">
        <title>Polaribacter ponticola sp. nov., isolated from seawater.</title>
        <authorList>
            <person name="Baek J.H."/>
            <person name="Kim J.M."/>
            <person name="Choi D.G."/>
            <person name="Jeon C.O."/>
        </authorList>
    </citation>
    <scope>NUCLEOTIDE SEQUENCE</scope>
    <source>
        <strain evidence="3">MSW5</strain>
    </source>
</reference>
<dbReference type="EMBL" id="JAOSLC020000003">
    <property type="protein sequence ID" value="MDD7915887.1"/>
    <property type="molecule type" value="Genomic_DNA"/>
</dbReference>
<name>A0ABT5SF62_9FLAO</name>
<feature type="chain" id="PRO_5045053997" evidence="1">
    <location>
        <begin position="19"/>
        <end position="306"/>
    </location>
</feature>
<sequence>MKKIFLILALVITTVSLAQTPEKMSYQAIVRNTDGNLLSEKTVGMQISVLKSTSSGTAIYIETHSVTTNVNGLVTLEIGMGSVVTGDFSVINWGDDKYFIKTETDLEGASNYTISGTSQLLSVPYAFHAKTAGNLKNYKIGDFAHGGVVFWVDETGQHGLVCSKENQSTSVKWFAGTFGKTLAKGNGLYAGKTNNTIIIMSTYAVVGDNGDSYAARLCNELVVSENNNQFGDWYLPSEYELSLMYQNKAEINTTSTANGGENLINDVYWSSTEDSDNTALGFNFSDGQESSILKSFQNRVRAIRSF</sequence>
<keyword evidence="1" id="KW-0732">Signal</keyword>
<accession>A0ABT5SF62</accession>
<feature type="domain" description="Lcl C-terminal" evidence="2">
    <location>
        <begin position="214"/>
        <end position="304"/>
    </location>
</feature>
<evidence type="ECO:0000259" key="2">
    <source>
        <dbReference type="Pfam" id="PF07603"/>
    </source>
</evidence>